<name>A0A2N0NBH5_9GLOM</name>
<accession>A0A2N0NBH5</accession>
<dbReference type="EMBL" id="LLXJ01013137">
    <property type="protein sequence ID" value="PKB91935.1"/>
    <property type="molecule type" value="Genomic_DNA"/>
</dbReference>
<organism evidence="1 2">
    <name type="scientific">Rhizophagus irregularis</name>
    <dbReference type="NCBI Taxonomy" id="588596"/>
    <lineage>
        <taxon>Eukaryota</taxon>
        <taxon>Fungi</taxon>
        <taxon>Fungi incertae sedis</taxon>
        <taxon>Mucoromycota</taxon>
        <taxon>Glomeromycotina</taxon>
        <taxon>Glomeromycetes</taxon>
        <taxon>Glomerales</taxon>
        <taxon>Glomeraceae</taxon>
        <taxon>Rhizophagus</taxon>
    </lineage>
</organism>
<evidence type="ECO:0000313" key="2">
    <source>
        <dbReference type="Proteomes" id="UP000232722"/>
    </source>
</evidence>
<protein>
    <submittedName>
        <fullName evidence="1">Uncharacterized protein</fullName>
    </submittedName>
</protein>
<proteinExistence type="predicted"/>
<reference evidence="1 2" key="1">
    <citation type="submission" date="2016-04" db="EMBL/GenBank/DDBJ databases">
        <title>Genome analyses suggest a sexual origin of heterokaryosis in a supposedly ancient asexual fungus.</title>
        <authorList>
            <person name="Ropars J."/>
            <person name="Sedzielewska K."/>
            <person name="Noel J."/>
            <person name="Charron P."/>
            <person name="Farinelli L."/>
            <person name="Marton T."/>
            <person name="Kruger M."/>
            <person name="Pelin A."/>
            <person name="Brachmann A."/>
            <person name="Corradi N."/>
        </authorList>
    </citation>
    <scope>NUCLEOTIDE SEQUENCE [LARGE SCALE GENOMIC DNA]</scope>
    <source>
        <strain evidence="1 2">A5</strain>
    </source>
</reference>
<comment type="caution">
    <text evidence="1">The sequence shown here is derived from an EMBL/GenBank/DDBJ whole genome shotgun (WGS) entry which is preliminary data.</text>
</comment>
<evidence type="ECO:0000313" key="1">
    <source>
        <dbReference type="EMBL" id="PKB91935.1"/>
    </source>
</evidence>
<dbReference type="Proteomes" id="UP000232722">
    <property type="component" value="Unassembled WGS sequence"/>
</dbReference>
<sequence>MTLPEGSIAFLALLTSPPPTAVFKDRKLLKLFICPPSYFITKFAMSTIVLALDTLKRNVKVKKTNINLTLI</sequence>
<gene>
    <name evidence="1" type="ORF">RhiirA5_446879</name>
</gene>
<reference evidence="1 2" key="2">
    <citation type="submission" date="2017-09" db="EMBL/GenBank/DDBJ databases">
        <title>Extensive intraspecific genome diversity in a model arbuscular mycorrhizal fungus.</title>
        <authorList>
            <person name="Chen E.C."/>
            <person name="Morin E."/>
            <person name="Beaudet D."/>
            <person name="Noel J."/>
            <person name="Ndikumana S."/>
            <person name="Charron P."/>
            <person name="St-Onge C."/>
            <person name="Giorgi J."/>
            <person name="Grigoriev I.V."/>
            <person name="Roux C."/>
            <person name="Martin F.M."/>
            <person name="Corradi N."/>
        </authorList>
    </citation>
    <scope>NUCLEOTIDE SEQUENCE [LARGE SCALE GENOMIC DNA]</scope>
    <source>
        <strain evidence="1 2">A5</strain>
    </source>
</reference>
<dbReference type="AlphaFoldDB" id="A0A2N0NBH5"/>